<dbReference type="InterPro" id="IPR015421">
    <property type="entry name" value="PyrdxlP-dep_Trfase_major"/>
</dbReference>
<evidence type="ECO:0000256" key="3">
    <source>
        <dbReference type="ARBA" id="ARBA00022793"/>
    </source>
</evidence>
<gene>
    <name evidence="8" type="ORF">GSLYS_00005299001</name>
</gene>
<comment type="cofactor">
    <cofactor evidence="1 6 7">
        <name>pyridoxal 5'-phosphate</name>
        <dbReference type="ChEBI" id="CHEBI:597326"/>
    </cofactor>
</comment>
<dbReference type="PROSITE" id="PS00392">
    <property type="entry name" value="DDC_GAD_HDC_YDC"/>
    <property type="match status" value="1"/>
</dbReference>
<protein>
    <recommendedName>
        <fullName evidence="10">Glutamate decarboxylase</fullName>
    </recommendedName>
</protein>
<dbReference type="CDD" id="cd06450">
    <property type="entry name" value="DOPA_deC_like"/>
    <property type="match status" value="1"/>
</dbReference>
<comment type="caution">
    <text evidence="8">The sequence shown here is derived from an EMBL/GenBank/DDBJ whole genome shotgun (WGS) entry which is preliminary data.</text>
</comment>
<feature type="non-terminal residue" evidence="8">
    <location>
        <position position="1"/>
    </location>
</feature>
<proteinExistence type="inferred from homology"/>
<dbReference type="Gene3D" id="3.90.1150.170">
    <property type="match status" value="1"/>
</dbReference>
<feature type="modified residue" description="N6-(pyridoxal phosphate)lysine" evidence="6">
    <location>
        <position position="287"/>
    </location>
</feature>
<evidence type="ECO:0000256" key="6">
    <source>
        <dbReference type="PIRSR" id="PIRSR602129-50"/>
    </source>
</evidence>
<dbReference type="Gene3D" id="3.40.640.10">
    <property type="entry name" value="Type I PLP-dependent aspartate aminotransferase-like (Major domain)"/>
    <property type="match status" value="1"/>
</dbReference>
<dbReference type="GO" id="GO:0009449">
    <property type="term" value="P:gamma-aminobutyric acid biosynthetic process"/>
    <property type="evidence" value="ECO:0007669"/>
    <property type="project" value="TreeGrafter"/>
</dbReference>
<dbReference type="AlphaFoldDB" id="A0AAV2HFE6"/>
<dbReference type="InterPro" id="IPR002129">
    <property type="entry name" value="PyrdxlP-dep_de-COase"/>
</dbReference>
<evidence type="ECO:0000256" key="4">
    <source>
        <dbReference type="ARBA" id="ARBA00022898"/>
    </source>
</evidence>
<keyword evidence="3" id="KW-0210">Decarboxylase</keyword>
<dbReference type="GO" id="GO:0005737">
    <property type="term" value="C:cytoplasm"/>
    <property type="evidence" value="ECO:0007669"/>
    <property type="project" value="TreeGrafter"/>
</dbReference>
<dbReference type="Proteomes" id="UP001497497">
    <property type="component" value="Unassembled WGS sequence"/>
</dbReference>
<dbReference type="PANTHER" id="PTHR45677:SF10">
    <property type="entry name" value="GLUTAMATE DECARBOXYLASE"/>
    <property type="match status" value="1"/>
</dbReference>
<evidence type="ECO:0000256" key="5">
    <source>
        <dbReference type="ARBA" id="ARBA00023239"/>
    </source>
</evidence>
<sequence length="483" mass="54285">FLTSLTEVLTTYVISEHDRTTKVLDFHHPHQLKEMMSHCLDVHPEPRDLEQVLSDCKETLKYCVKTGHAHFFNQLSTGIDVVGMAGAWSSASANTNLFTYEAAPVFTLMEEVILTRMRKMVGWDDGEAIFAPGGAISNLYGVLLARHHTLPDVKQNGIHQGTKPVVFTSEQSHFSIKRAAAILGIGTNNVVFIRCHPNGKMDVNDLRDKMMTSQRLGHTILMVNATCGTTVLGAFDPISDIADLCEQHSVWLHLDAAWGGGAFLSRDHRYLFTGAHRADSITWNPHKMMGAPLQCSAFITKHKGLLKNCNGMGATYLFQKDKVYDTSYDTGDMSIQCGRNNDIFKLWLMWRAKGDIGFEEQVKKNFQLAAYLRDKIKGRAGFHLVLEEIEAPNVCFWYLPIVWRPTPLNLIKPEHLAKIAPIIKAKMMEAGSLMVQYQPLGDMPNLFRVAVSNPILTTRDFDFLLEEIDLLGKDIPLPVDWND</sequence>
<keyword evidence="9" id="KW-1185">Reference proteome</keyword>
<dbReference type="Pfam" id="PF00282">
    <property type="entry name" value="Pyridoxal_deC"/>
    <property type="match status" value="1"/>
</dbReference>
<evidence type="ECO:0000256" key="1">
    <source>
        <dbReference type="ARBA" id="ARBA00001933"/>
    </source>
</evidence>
<dbReference type="GO" id="GO:0030170">
    <property type="term" value="F:pyridoxal phosphate binding"/>
    <property type="evidence" value="ECO:0007669"/>
    <property type="project" value="InterPro"/>
</dbReference>
<keyword evidence="4 6" id="KW-0663">Pyridoxal phosphate</keyword>
<dbReference type="EMBL" id="CAXITT010000083">
    <property type="protein sequence ID" value="CAL1531204.1"/>
    <property type="molecule type" value="Genomic_DNA"/>
</dbReference>
<evidence type="ECO:0000256" key="2">
    <source>
        <dbReference type="ARBA" id="ARBA00009533"/>
    </source>
</evidence>
<dbReference type="InterPro" id="IPR021115">
    <property type="entry name" value="Pyridoxal-P_BS"/>
</dbReference>
<keyword evidence="5 7" id="KW-0456">Lyase</keyword>
<dbReference type="PANTHER" id="PTHR45677">
    <property type="entry name" value="GLUTAMATE DECARBOXYLASE-RELATED"/>
    <property type="match status" value="1"/>
</dbReference>
<evidence type="ECO:0000256" key="7">
    <source>
        <dbReference type="RuleBase" id="RU000382"/>
    </source>
</evidence>
<dbReference type="GO" id="GO:0004351">
    <property type="term" value="F:glutamate decarboxylase activity"/>
    <property type="evidence" value="ECO:0007669"/>
    <property type="project" value="TreeGrafter"/>
</dbReference>
<reference evidence="8 9" key="1">
    <citation type="submission" date="2024-04" db="EMBL/GenBank/DDBJ databases">
        <authorList>
            <consortium name="Genoscope - CEA"/>
            <person name="William W."/>
        </authorList>
    </citation>
    <scope>NUCLEOTIDE SEQUENCE [LARGE SCALE GENOMIC DNA]</scope>
</reference>
<evidence type="ECO:0000313" key="8">
    <source>
        <dbReference type="EMBL" id="CAL1531204.1"/>
    </source>
</evidence>
<evidence type="ECO:0000313" key="9">
    <source>
        <dbReference type="Proteomes" id="UP001497497"/>
    </source>
</evidence>
<evidence type="ECO:0008006" key="10">
    <source>
        <dbReference type="Google" id="ProtNLM"/>
    </source>
</evidence>
<dbReference type="SUPFAM" id="SSF53383">
    <property type="entry name" value="PLP-dependent transferases"/>
    <property type="match status" value="1"/>
</dbReference>
<comment type="similarity">
    <text evidence="2 7">Belongs to the group II decarboxylase family.</text>
</comment>
<organism evidence="8 9">
    <name type="scientific">Lymnaea stagnalis</name>
    <name type="common">Great pond snail</name>
    <name type="synonym">Helix stagnalis</name>
    <dbReference type="NCBI Taxonomy" id="6523"/>
    <lineage>
        <taxon>Eukaryota</taxon>
        <taxon>Metazoa</taxon>
        <taxon>Spiralia</taxon>
        <taxon>Lophotrochozoa</taxon>
        <taxon>Mollusca</taxon>
        <taxon>Gastropoda</taxon>
        <taxon>Heterobranchia</taxon>
        <taxon>Euthyneura</taxon>
        <taxon>Panpulmonata</taxon>
        <taxon>Hygrophila</taxon>
        <taxon>Lymnaeoidea</taxon>
        <taxon>Lymnaeidae</taxon>
        <taxon>Lymnaea</taxon>
    </lineage>
</organism>
<accession>A0AAV2HFE6</accession>
<dbReference type="InterPro" id="IPR015424">
    <property type="entry name" value="PyrdxlP-dep_Trfase"/>
</dbReference>
<name>A0AAV2HFE6_LYMST</name>